<accession>A0ABP0RZ35</accession>
<reference evidence="2 4" key="1">
    <citation type="submission" date="2024-02" db="EMBL/GenBank/DDBJ databases">
        <authorList>
            <person name="Chen Y."/>
            <person name="Shah S."/>
            <person name="Dougan E. K."/>
            <person name="Thang M."/>
            <person name="Chan C."/>
        </authorList>
    </citation>
    <scope>NUCLEOTIDE SEQUENCE [LARGE SCALE GENOMIC DNA]</scope>
</reference>
<evidence type="ECO:0000313" key="3">
    <source>
        <dbReference type="EMBL" id="CAK9105375.1"/>
    </source>
</evidence>
<dbReference type="EMBL" id="CAXAMM010042529">
    <property type="protein sequence ID" value="CAK9105375.1"/>
    <property type="molecule type" value="Genomic_DNA"/>
</dbReference>
<keyword evidence="4" id="KW-1185">Reference proteome</keyword>
<feature type="region of interest" description="Disordered" evidence="1">
    <location>
        <begin position="234"/>
        <end position="296"/>
    </location>
</feature>
<sequence>MNKLKNEDMNHFILGILQRLPAERIETMKPVIFRSLGVMRITVQFLRTAELVEQDPWLLTKAANALRGWEKYAPGPVRNVTVAPAPPAPVPGEPKRRGRKRKADKQGMEGQSGADAEVYEGKAAVSGASVAVPAPPKEDLQDMIAGRGSEGVMEEEKVPVMPAFPTRSTFAGRTRTGTQQYQEQWDSRRTAYYSSVPSTFWKDHFERQYWTLCSSLKDPEGAMKQFLEDIGFKPLPRPPAALPNEPSASAKVQGKPKAKAAPKRGHPHRKPACKAVAKPKPKGRPRGKKAQHINET</sequence>
<evidence type="ECO:0000256" key="1">
    <source>
        <dbReference type="SAM" id="MobiDB-lite"/>
    </source>
</evidence>
<protein>
    <submittedName>
        <fullName evidence="2">Uncharacterized protein</fullName>
    </submittedName>
</protein>
<gene>
    <name evidence="2" type="ORF">SCF082_LOCUS49100</name>
    <name evidence="3" type="ORF">SCF082_LOCUS49116</name>
</gene>
<proteinExistence type="predicted"/>
<evidence type="ECO:0000313" key="4">
    <source>
        <dbReference type="Proteomes" id="UP001642464"/>
    </source>
</evidence>
<organism evidence="2 4">
    <name type="scientific">Durusdinium trenchii</name>
    <dbReference type="NCBI Taxonomy" id="1381693"/>
    <lineage>
        <taxon>Eukaryota</taxon>
        <taxon>Sar</taxon>
        <taxon>Alveolata</taxon>
        <taxon>Dinophyceae</taxon>
        <taxon>Suessiales</taxon>
        <taxon>Symbiodiniaceae</taxon>
        <taxon>Durusdinium</taxon>
    </lineage>
</organism>
<dbReference type="Proteomes" id="UP001642464">
    <property type="component" value="Unassembled WGS sequence"/>
</dbReference>
<comment type="caution">
    <text evidence="2">The sequence shown here is derived from an EMBL/GenBank/DDBJ whole genome shotgun (WGS) entry which is preliminary data.</text>
</comment>
<name>A0ABP0RZ35_9DINO</name>
<feature type="region of interest" description="Disordered" evidence="1">
    <location>
        <begin position="80"/>
        <end position="116"/>
    </location>
</feature>
<feature type="compositionally biased region" description="Basic residues" evidence="1">
    <location>
        <begin position="254"/>
        <end position="296"/>
    </location>
</feature>
<evidence type="ECO:0000313" key="2">
    <source>
        <dbReference type="EMBL" id="CAK9105323.1"/>
    </source>
</evidence>
<dbReference type="EMBL" id="CAXAMM010042518">
    <property type="protein sequence ID" value="CAK9105323.1"/>
    <property type="molecule type" value="Genomic_DNA"/>
</dbReference>